<keyword evidence="1" id="KW-0175">Coiled coil</keyword>
<dbReference type="GO" id="GO:0000724">
    <property type="term" value="P:double-strand break repair via homologous recombination"/>
    <property type="evidence" value="ECO:0007669"/>
    <property type="project" value="InterPro"/>
</dbReference>
<feature type="compositionally biased region" description="Low complexity" evidence="2">
    <location>
        <begin position="421"/>
        <end position="431"/>
    </location>
</feature>
<reference evidence="4" key="2">
    <citation type="submission" date="2025-08" db="UniProtKB">
        <authorList>
            <consortium name="Ensembl"/>
        </authorList>
    </citation>
    <scope>IDENTIFICATION</scope>
</reference>
<feature type="compositionally biased region" description="Polar residues" evidence="2">
    <location>
        <begin position="460"/>
        <end position="473"/>
    </location>
</feature>
<feature type="compositionally biased region" description="Basic and acidic residues" evidence="2">
    <location>
        <begin position="235"/>
        <end position="259"/>
    </location>
</feature>
<feature type="coiled-coil region" evidence="1">
    <location>
        <begin position="1326"/>
        <end position="1353"/>
    </location>
</feature>
<dbReference type="InParanoid" id="A0A667WLY0"/>
<evidence type="ECO:0000313" key="5">
    <source>
        <dbReference type="Proteomes" id="UP000472263"/>
    </source>
</evidence>
<dbReference type="PANTHER" id="PTHR14662:SF2">
    <property type="entry name" value="PARTNER AND LOCALIZER OF BRCA2"/>
    <property type="match status" value="1"/>
</dbReference>
<keyword evidence="5" id="KW-1185">Reference proteome</keyword>
<organism evidence="4 5">
    <name type="scientific">Myripristis murdjan</name>
    <name type="common">pinecone soldierfish</name>
    <dbReference type="NCBI Taxonomy" id="586833"/>
    <lineage>
        <taxon>Eukaryota</taxon>
        <taxon>Metazoa</taxon>
        <taxon>Chordata</taxon>
        <taxon>Craniata</taxon>
        <taxon>Vertebrata</taxon>
        <taxon>Euteleostomi</taxon>
        <taxon>Actinopterygii</taxon>
        <taxon>Neopterygii</taxon>
        <taxon>Teleostei</taxon>
        <taxon>Neoteleostei</taxon>
        <taxon>Acanthomorphata</taxon>
        <taxon>Holocentriformes</taxon>
        <taxon>Holocentridae</taxon>
        <taxon>Myripristis</taxon>
    </lineage>
</organism>
<protein>
    <recommendedName>
        <fullName evidence="3">Partner and localiser of BRCA2 WD40 domain-containing protein</fullName>
    </recommendedName>
</protein>
<dbReference type="InterPro" id="IPR036322">
    <property type="entry name" value="WD40_repeat_dom_sf"/>
</dbReference>
<dbReference type="Proteomes" id="UP000472263">
    <property type="component" value="Chromosome 1"/>
</dbReference>
<feature type="compositionally biased region" description="Low complexity" evidence="2">
    <location>
        <begin position="508"/>
        <end position="529"/>
    </location>
</feature>
<reference evidence="4" key="3">
    <citation type="submission" date="2025-09" db="UniProtKB">
        <authorList>
            <consortium name="Ensembl"/>
        </authorList>
    </citation>
    <scope>IDENTIFICATION</scope>
</reference>
<dbReference type="Ensembl" id="ENSMMDT00005001559.1">
    <property type="protein sequence ID" value="ENSMMDP00005001529.1"/>
    <property type="gene ID" value="ENSMMDG00005000867.1"/>
</dbReference>
<feature type="compositionally biased region" description="Basic and acidic residues" evidence="2">
    <location>
        <begin position="44"/>
        <end position="55"/>
    </location>
</feature>
<feature type="compositionally biased region" description="Polar residues" evidence="2">
    <location>
        <begin position="789"/>
        <end position="805"/>
    </location>
</feature>
<dbReference type="Gene3D" id="2.130.10.10">
    <property type="entry name" value="YVTN repeat-like/Quinoprotein amine dehydrogenase"/>
    <property type="match status" value="1"/>
</dbReference>
<dbReference type="GO" id="GO:0005654">
    <property type="term" value="C:nucleoplasm"/>
    <property type="evidence" value="ECO:0007669"/>
    <property type="project" value="TreeGrafter"/>
</dbReference>
<feature type="compositionally biased region" description="Basic residues" evidence="2">
    <location>
        <begin position="156"/>
        <end position="170"/>
    </location>
</feature>
<feature type="compositionally biased region" description="Polar residues" evidence="2">
    <location>
        <begin position="63"/>
        <end position="72"/>
    </location>
</feature>
<evidence type="ECO:0000256" key="1">
    <source>
        <dbReference type="SAM" id="Coils"/>
    </source>
</evidence>
<feature type="region of interest" description="Disordered" evidence="2">
    <location>
        <begin position="1014"/>
        <end position="1035"/>
    </location>
</feature>
<feature type="domain" description="Partner and localiser of BRCA2 WD40" evidence="3">
    <location>
        <begin position="1351"/>
        <end position="1454"/>
    </location>
</feature>
<dbReference type="InterPro" id="IPR031920">
    <property type="entry name" value="PALB2_WD40"/>
</dbReference>
<dbReference type="GO" id="GO:0003677">
    <property type="term" value="F:DNA binding"/>
    <property type="evidence" value="ECO:0007669"/>
    <property type="project" value="InterPro"/>
</dbReference>
<feature type="domain" description="Partner and localiser of BRCA2 WD40" evidence="3">
    <location>
        <begin position="1102"/>
        <end position="1334"/>
    </location>
</feature>
<name>A0A667WLY0_9TELE</name>
<evidence type="ECO:0000256" key="2">
    <source>
        <dbReference type="SAM" id="MobiDB-lite"/>
    </source>
</evidence>
<feature type="compositionally biased region" description="Basic residues" evidence="2">
    <location>
        <begin position="396"/>
        <end position="408"/>
    </location>
</feature>
<feature type="compositionally biased region" description="Basic and acidic residues" evidence="2">
    <location>
        <begin position="188"/>
        <end position="198"/>
    </location>
</feature>
<feature type="compositionally biased region" description="Polar residues" evidence="2">
    <location>
        <begin position="769"/>
        <end position="782"/>
    </location>
</feature>
<sequence length="1462" mass="158569">MENKLDDILHCDDKLKTTLHCDDKEKLRRKLVLLQREYHRTVQRLKRAEHSEAVRSHVRSRITEQNLHTQSGPGLISGTCPTPSSSCLTPDTRTRTTPGSSQGHEQAGGPDDSDNSRKNQVIRFVLPSDVACPPTPDPGHGLDPSGGHKASPALRLRSRRSRLRWERRRRSAEAGGSTDNSEEGVEGEVEKEKEKTEEMTVVSESEELHAGSESPSLLLSHWNSHGHSGVEEVEGTERRSQEQRERKTELRDEESKESESPSLLLPCWSPAIETEGGRQDSTDGIGEETGGGEEDETTGERQPCAELCEVNRSEDEQNAGEKMENGKSDRGEKNEGLDKVAAERDEEGAGLLDSCTLVEGLLFPVEYYVRTTRRMTISQSQPDMQAIILSQLTGGRRSRGRGRGRGRVCNRSAHQDRHTDTNQQPHQHTQTNFSSSHTSDHLTSNSQSSSDISQIPASQTNSGVFSSTTACTTRSVRGRRKSRGRGRGKAPSSRCSFSLDTIHPSLGQTTDNPQPTSTTTSLSPSLSGTDGPERCLSLEDPGAAPHPPQPPSVHTAATQPSSGVDRLESSPASGSLENVYPIFQKKCSGTKKPPQMNKMSWQSLLLPSSPSPRTTLLPLPSLAPGPLVNNLASFDFQQDFHLPDDQFASLKLHKLRQVTTAVEHFTPPSYNTRSSRHINALYSGSSSSEQVAPLSLPLSLTPSIPNSPHLPEQTQVPIQSEGLSTVLNTLQLADNLTDKPSTEDPSTRDTSEHPGDQQPENLHSEHQSDTSSESMSLSATDCQSKEQDTINACTHDQSSTSSVTHKQIGHHFTQQPDKHCPALPADHFGGKMKDLVMRSDEISTVGQSSIMSTEKQTDGPGVVHHLEEQRSTNQTEDKPVEKTLFTSPREMPEDCSNNCSTTQICKDTDTPGECSSGCPNVESLDKESSKCLMVDRFEPNSKLPTDRLVANPAQCSPHPPARSQLLISPTVASPPCPFLNPHLLSSAALTSSPPLPSLGETPHPVAAALPLTLSHSGPALTQPPPHSPSTLSPSTSFIRLPSTPSPVPCSRHIQVSSDPPAAARQCQSVVPGPCQPEPCFQMQGTGEQASCGIESEDGNGQVEQTKEMAEEHIMRCTHVLKAPAGGCLVDACCLPGPSGSLYVAAAGKWAVCVWDHTAASDWSLMHTWTFDEPVISVFPVPDAVGLMCVTLGQLEIREVRMLSCSSRLQVLLCEGLVQAVVGVARSRVVSSSHSATSSTLQLFTLSEDSSAPISQPLTSPGVCVEALAAVDGLSDALIGSAEGGHLFIWNLRTGQLLQRIILREGLSYTACLRGYTHGGVLLVLLQHQLLSSLEEEEKEAKKTKEQMFSKEEQEEERKRTALLSLVAVNPLNGRSALATHICTPKTWSGRLCEADVLGSRVVGLSQSGCVFVWELVGRRGSRLVWTPETEGWQLARWGGQDTLITGHHNGDLTLHRYTCVRD</sequence>
<dbReference type="PANTHER" id="PTHR14662">
    <property type="entry name" value="PARTNER AND LOCALIZER OF BRCA2"/>
    <property type="match status" value="1"/>
</dbReference>
<dbReference type="InterPro" id="IPR015943">
    <property type="entry name" value="WD40/YVTN_repeat-like_dom_sf"/>
</dbReference>
<dbReference type="SUPFAM" id="SSF50978">
    <property type="entry name" value="WD40 repeat-like"/>
    <property type="match status" value="1"/>
</dbReference>
<feature type="region of interest" description="Disordered" evidence="2">
    <location>
        <begin position="44"/>
        <end position="337"/>
    </location>
</feature>
<feature type="region of interest" description="Disordered" evidence="2">
    <location>
        <begin position="734"/>
        <end position="819"/>
    </location>
</feature>
<feature type="compositionally biased region" description="Basic and acidic residues" evidence="2">
    <location>
        <begin position="736"/>
        <end position="755"/>
    </location>
</feature>
<dbReference type="GeneID" id="115369024"/>
<evidence type="ECO:0000259" key="3">
    <source>
        <dbReference type="Pfam" id="PF16756"/>
    </source>
</evidence>
<gene>
    <name evidence="4" type="primary">palb2</name>
</gene>
<feature type="compositionally biased region" description="Polar residues" evidence="2">
    <location>
        <begin position="79"/>
        <end position="104"/>
    </location>
</feature>
<dbReference type="RefSeq" id="XP_029921383.1">
    <property type="nucleotide sequence ID" value="XM_030065523.1"/>
</dbReference>
<feature type="compositionally biased region" description="Basic and acidic residues" evidence="2">
    <location>
        <begin position="309"/>
        <end position="337"/>
    </location>
</feature>
<dbReference type="OrthoDB" id="9936560at2759"/>
<proteinExistence type="predicted"/>
<dbReference type="GeneTree" id="ENSGT00390000014423"/>
<reference evidence="4" key="1">
    <citation type="submission" date="2019-06" db="EMBL/GenBank/DDBJ databases">
        <authorList>
            <consortium name="Wellcome Sanger Institute Data Sharing"/>
        </authorList>
    </citation>
    <scope>NUCLEOTIDE SEQUENCE [LARGE SCALE GENOMIC DNA]</scope>
</reference>
<feature type="compositionally biased region" description="Polar residues" evidence="2">
    <location>
        <begin position="213"/>
        <end position="226"/>
    </location>
</feature>
<feature type="compositionally biased region" description="Low complexity" evidence="2">
    <location>
        <begin position="444"/>
        <end position="459"/>
    </location>
</feature>
<dbReference type="Pfam" id="PF16756">
    <property type="entry name" value="PALB2_WD40"/>
    <property type="match status" value="2"/>
</dbReference>
<feature type="compositionally biased region" description="Basic residues" evidence="2">
    <location>
        <begin position="476"/>
        <end position="488"/>
    </location>
</feature>
<dbReference type="CTD" id="79728"/>
<feature type="compositionally biased region" description="Polar residues" evidence="2">
    <location>
        <begin position="432"/>
        <end position="443"/>
    </location>
</feature>
<feature type="region of interest" description="Disordered" evidence="2">
    <location>
        <begin position="390"/>
        <end position="575"/>
    </location>
</feature>
<accession>A0A667WLY0</accession>
<dbReference type="InterPro" id="IPR042417">
    <property type="entry name" value="PALB2"/>
</dbReference>
<evidence type="ECO:0000313" key="4">
    <source>
        <dbReference type="Ensembl" id="ENSMMDP00005001529.1"/>
    </source>
</evidence>